<comment type="caution">
    <text evidence="8">The sequence shown here is derived from an EMBL/GenBank/DDBJ whole genome shotgun (WGS) entry which is preliminary data.</text>
</comment>
<dbReference type="EMBL" id="CAWUOM010000011">
    <property type="protein sequence ID" value="CAK7264540.1"/>
    <property type="molecule type" value="Genomic_DNA"/>
</dbReference>
<evidence type="ECO:0000256" key="7">
    <source>
        <dbReference type="SAM" id="MobiDB-lite"/>
    </source>
</evidence>
<comment type="subcellular location">
    <subcellularLocation>
        <location evidence="1">Mitochondrion</location>
    </subcellularLocation>
</comment>
<keyword evidence="9" id="KW-1185">Reference proteome</keyword>
<evidence type="ECO:0000256" key="1">
    <source>
        <dbReference type="ARBA" id="ARBA00004173"/>
    </source>
</evidence>
<reference evidence="8 9" key="1">
    <citation type="submission" date="2024-01" db="EMBL/GenBank/DDBJ databases">
        <authorList>
            <person name="Allen C."/>
            <person name="Tagirdzhanova G."/>
        </authorList>
    </citation>
    <scope>NUCLEOTIDE SEQUENCE [LARGE SCALE GENOMIC DNA]</scope>
    <source>
        <strain evidence="8 9">CBS 573.63</strain>
    </source>
</reference>
<evidence type="ECO:0000256" key="3">
    <source>
        <dbReference type="ARBA" id="ARBA00022980"/>
    </source>
</evidence>
<dbReference type="Proteomes" id="UP001642501">
    <property type="component" value="Unassembled WGS sequence"/>
</dbReference>
<keyword evidence="4" id="KW-0496">Mitochondrion</keyword>
<evidence type="ECO:0000313" key="9">
    <source>
        <dbReference type="Proteomes" id="UP001642501"/>
    </source>
</evidence>
<evidence type="ECO:0000256" key="2">
    <source>
        <dbReference type="ARBA" id="ARBA00008860"/>
    </source>
</evidence>
<dbReference type="InterPro" id="IPR018305">
    <property type="entry name" value="Ribosomal_m50"/>
</dbReference>
<accession>A0ABP0D8L2</accession>
<organism evidence="8 9">
    <name type="scientific">Sporothrix epigloea</name>
    <dbReference type="NCBI Taxonomy" id="1892477"/>
    <lineage>
        <taxon>Eukaryota</taxon>
        <taxon>Fungi</taxon>
        <taxon>Dikarya</taxon>
        <taxon>Ascomycota</taxon>
        <taxon>Pezizomycotina</taxon>
        <taxon>Sordariomycetes</taxon>
        <taxon>Sordariomycetidae</taxon>
        <taxon>Ophiostomatales</taxon>
        <taxon>Ophiostomataceae</taxon>
        <taxon>Sporothrix</taxon>
    </lineage>
</organism>
<evidence type="ECO:0000313" key="8">
    <source>
        <dbReference type="EMBL" id="CAK7264540.1"/>
    </source>
</evidence>
<gene>
    <name evidence="8" type="ORF">SEPCBS57363_001124</name>
</gene>
<evidence type="ECO:0000256" key="5">
    <source>
        <dbReference type="ARBA" id="ARBA00023274"/>
    </source>
</evidence>
<keyword evidence="3" id="KW-0689">Ribosomal protein</keyword>
<protein>
    <recommendedName>
        <fullName evidence="6">Large ribosomal subunit protein mL50</fullName>
    </recommendedName>
</protein>
<proteinExistence type="inferred from homology"/>
<sequence length="389" mass="41651">MRSISRLPKSAGADAALAAWRNSSGRCAFRCQATTPTTTMTRPRNSSFFSPPSQSASRFLLSTSAGRRQADPNQPPTDSAATPLDKVEAELDEWATSPDSLEDEPRLIVPGRILSAPKPDQVTDSSYIPAETGDGLEEVGGLAGWWENDEHWDPSLVFRGFGPQQHVTDAATLEVVARQAVMEALAVQQEQQQHPSLLTTAWSRGSDAEAALALQLDVAADGSVAAVRGDVAGVVSSLTTPEAHASVDAALPTAEQAQALVESWAEDANWKLVSLKDAAFKFAISKRILQLTGHMLPDAQLANANTVGDLISVLVRPPKAKKLAEELAEDGALASLPNVSVYGRRVTPIDKHKAVGRWKVIVEELEKRGLPVTGTGGYGKAVERKWVYH</sequence>
<comment type="similarity">
    <text evidence="2">Belongs to the mitochondrion-specific ribosomal protein mL50 family.</text>
</comment>
<feature type="region of interest" description="Disordered" evidence="7">
    <location>
        <begin position="35"/>
        <end position="55"/>
    </location>
</feature>
<evidence type="ECO:0000256" key="4">
    <source>
        <dbReference type="ARBA" id="ARBA00023128"/>
    </source>
</evidence>
<evidence type="ECO:0000256" key="6">
    <source>
        <dbReference type="ARBA" id="ARBA00035183"/>
    </source>
</evidence>
<keyword evidence="5" id="KW-0687">Ribonucleoprotein</keyword>
<name>A0ABP0D8L2_9PEZI</name>
<dbReference type="Pfam" id="PF10501">
    <property type="entry name" value="Ribosomal_L50"/>
    <property type="match status" value="1"/>
</dbReference>